<dbReference type="InterPro" id="IPR011993">
    <property type="entry name" value="PH-like_dom_sf"/>
</dbReference>
<dbReference type="GO" id="GO:0005737">
    <property type="term" value="C:cytoplasm"/>
    <property type="evidence" value="ECO:0000318"/>
    <property type="project" value="GO_Central"/>
</dbReference>
<evidence type="ECO:0000256" key="2">
    <source>
        <dbReference type="ARBA" id="ARBA00022490"/>
    </source>
</evidence>
<dbReference type="PANTHER" id="PTHR15129:SF0">
    <property type="entry name" value="SH3 DOMAIN-CONTAINING PROTEIN"/>
    <property type="match status" value="1"/>
</dbReference>
<dbReference type="Gene3D" id="2.30.29.30">
    <property type="entry name" value="Pleckstrin-homology domain (PH domain)/Phosphotyrosine-binding domain (PTB)"/>
    <property type="match status" value="1"/>
</dbReference>
<dbReference type="InterPro" id="IPR001849">
    <property type="entry name" value="PH_domain"/>
</dbReference>
<dbReference type="PROSITE" id="PS50003">
    <property type="entry name" value="PH_DOMAIN"/>
    <property type="match status" value="1"/>
</dbReference>
<reference evidence="6 7" key="2">
    <citation type="journal article" date="2010" name="Nucleic Acids Res.">
        <title>BeetleBase in 2010: revisions to provide comprehensive genomic information for Tribolium castaneum.</title>
        <authorList>
            <person name="Kim H.S."/>
            <person name="Murphy T."/>
            <person name="Xia J."/>
            <person name="Caragea D."/>
            <person name="Park Y."/>
            <person name="Beeman R.W."/>
            <person name="Lorenzen M.D."/>
            <person name="Butcher S."/>
            <person name="Manak J.R."/>
            <person name="Brown S.J."/>
        </authorList>
    </citation>
    <scope>GENOME REANNOTATION</scope>
    <source>
        <strain evidence="6 7">Georgia GA2</strain>
    </source>
</reference>
<dbReference type="KEGG" id="tca:662221"/>
<evidence type="ECO:0000313" key="6">
    <source>
        <dbReference type="EMBL" id="EFA11527.2"/>
    </source>
</evidence>
<dbReference type="Proteomes" id="UP000007266">
    <property type="component" value="Linkage group 1"/>
</dbReference>
<dbReference type="AlphaFoldDB" id="D6W787"/>
<protein>
    <recommendedName>
        <fullName evidence="5">PH domain-containing protein</fullName>
    </recommendedName>
</protein>
<dbReference type="Pfam" id="PF00169">
    <property type="entry name" value="PH"/>
    <property type="match status" value="1"/>
</dbReference>
<sequence>MAVTVEDLCSNLNKLLNDICKFLSDEVNYEQLSPLARKQAEELINRSKEQLLNITRVSLDNNGAYVDMEKRPSNAETDEDDTNAIYSAVDESTIVRCATPVVEIPINPYANLPAKDVSQEIKYGYLTWRYKIILKFEKNRRVYAGLHNNWMLVYSSEKDCKPLQAFNLKFHKAQIVANKQKKNPPQDFELVCTLGEGKTYYFLTSTHKDVQQWISHINKCHNNLNTCEEPPLSDSDDDISQTYDTILEPISIKNDKKNDIETNDFSQNKPPDLPARGRIKTNVPLPPTPLKENASSESLPKDDAQSTPSLNSSFSTDGESDDCIYEAFVQPQAVVTKPAILKEKPKICPKLRK</sequence>
<feature type="domain" description="PH" evidence="5">
    <location>
        <begin position="119"/>
        <end position="222"/>
    </location>
</feature>
<evidence type="ECO:0000256" key="3">
    <source>
        <dbReference type="ARBA" id="ARBA00022553"/>
    </source>
</evidence>
<dbReference type="PANTHER" id="PTHR15129">
    <property type="entry name" value="SRC-ASSOCIATED ADAPTOR PROTEIN"/>
    <property type="match status" value="1"/>
</dbReference>
<dbReference type="InterPro" id="IPR037781">
    <property type="entry name" value="SKAP_fam"/>
</dbReference>
<dbReference type="SMART" id="SM00233">
    <property type="entry name" value="PH"/>
    <property type="match status" value="1"/>
</dbReference>
<name>D6W787_TRICA</name>
<keyword evidence="7" id="KW-1185">Reference proteome</keyword>
<organism evidence="6 7">
    <name type="scientific">Tribolium castaneum</name>
    <name type="common">Red flour beetle</name>
    <dbReference type="NCBI Taxonomy" id="7070"/>
    <lineage>
        <taxon>Eukaryota</taxon>
        <taxon>Metazoa</taxon>
        <taxon>Ecdysozoa</taxon>
        <taxon>Arthropoda</taxon>
        <taxon>Hexapoda</taxon>
        <taxon>Insecta</taxon>
        <taxon>Pterygota</taxon>
        <taxon>Neoptera</taxon>
        <taxon>Endopterygota</taxon>
        <taxon>Coleoptera</taxon>
        <taxon>Polyphaga</taxon>
        <taxon>Cucujiformia</taxon>
        <taxon>Tenebrionidae</taxon>
        <taxon>Tenebrionidae incertae sedis</taxon>
        <taxon>Tribolium</taxon>
    </lineage>
</organism>
<accession>D6W787</accession>
<dbReference type="OrthoDB" id="243840at2759"/>
<feature type="compositionally biased region" description="Polar residues" evidence="4">
    <location>
        <begin position="305"/>
        <end position="317"/>
    </location>
</feature>
<evidence type="ECO:0000259" key="5">
    <source>
        <dbReference type="PROSITE" id="PS50003"/>
    </source>
</evidence>
<evidence type="ECO:0000313" key="7">
    <source>
        <dbReference type="Proteomes" id="UP000007266"/>
    </source>
</evidence>
<dbReference type="EMBL" id="KQ971307">
    <property type="protein sequence ID" value="EFA11527.2"/>
    <property type="molecule type" value="Genomic_DNA"/>
</dbReference>
<comment type="subcellular location">
    <subcellularLocation>
        <location evidence="1">Cytoplasm</location>
    </subcellularLocation>
</comment>
<dbReference type="InParanoid" id="D6W787"/>
<proteinExistence type="predicted"/>
<dbReference type="GO" id="GO:0005886">
    <property type="term" value="C:plasma membrane"/>
    <property type="evidence" value="ECO:0000318"/>
    <property type="project" value="GO_Central"/>
</dbReference>
<keyword evidence="3" id="KW-0597">Phosphoprotein</keyword>
<feature type="region of interest" description="Disordered" evidence="4">
    <location>
        <begin position="257"/>
        <end position="319"/>
    </location>
</feature>
<dbReference type="HOGENOM" id="CLU_750836_0_0_1"/>
<dbReference type="SUPFAM" id="SSF50729">
    <property type="entry name" value="PH domain-like"/>
    <property type="match status" value="1"/>
</dbReference>
<reference evidence="6 7" key="1">
    <citation type="journal article" date="2008" name="Nature">
        <title>The genome of the model beetle and pest Tribolium castaneum.</title>
        <authorList>
            <consortium name="Tribolium Genome Sequencing Consortium"/>
            <person name="Richards S."/>
            <person name="Gibbs R.A."/>
            <person name="Weinstock G.M."/>
            <person name="Brown S.J."/>
            <person name="Denell R."/>
            <person name="Beeman R.W."/>
            <person name="Gibbs R."/>
            <person name="Beeman R.W."/>
            <person name="Brown S.J."/>
            <person name="Bucher G."/>
            <person name="Friedrich M."/>
            <person name="Grimmelikhuijzen C.J."/>
            <person name="Klingler M."/>
            <person name="Lorenzen M."/>
            <person name="Richards S."/>
            <person name="Roth S."/>
            <person name="Schroder R."/>
            <person name="Tautz D."/>
            <person name="Zdobnov E.M."/>
            <person name="Muzny D."/>
            <person name="Gibbs R.A."/>
            <person name="Weinstock G.M."/>
            <person name="Attaway T."/>
            <person name="Bell S."/>
            <person name="Buhay C.J."/>
            <person name="Chandrabose M.N."/>
            <person name="Chavez D."/>
            <person name="Clerk-Blankenburg K.P."/>
            <person name="Cree A."/>
            <person name="Dao M."/>
            <person name="Davis C."/>
            <person name="Chacko J."/>
            <person name="Dinh H."/>
            <person name="Dugan-Rocha S."/>
            <person name="Fowler G."/>
            <person name="Garner T.T."/>
            <person name="Garnes J."/>
            <person name="Gnirke A."/>
            <person name="Hawes A."/>
            <person name="Hernandez J."/>
            <person name="Hines S."/>
            <person name="Holder M."/>
            <person name="Hume J."/>
            <person name="Jhangiani S.N."/>
            <person name="Joshi V."/>
            <person name="Khan Z.M."/>
            <person name="Jackson L."/>
            <person name="Kovar C."/>
            <person name="Kowis A."/>
            <person name="Lee S."/>
            <person name="Lewis L.R."/>
            <person name="Margolis J."/>
            <person name="Morgan M."/>
            <person name="Nazareth L.V."/>
            <person name="Nguyen N."/>
            <person name="Okwuonu G."/>
            <person name="Parker D."/>
            <person name="Richards S."/>
            <person name="Ruiz S.J."/>
            <person name="Santibanez J."/>
            <person name="Savard J."/>
            <person name="Scherer S.E."/>
            <person name="Schneider B."/>
            <person name="Sodergren E."/>
            <person name="Tautz D."/>
            <person name="Vattahil S."/>
            <person name="Villasana D."/>
            <person name="White C.S."/>
            <person name="Wright R."/>
            <person name="Park Y."/>
            <person name="Beeman R.W."/>
            <person name="Lord J."/>
            <person name="Oppert B."/>
            <person name="Lorenzen M."/>
            <person name="Brown S."/>
            <person name="Wang L."/>
            <person name="Savard J."/>
            <person name="Tautz D."/>
            <person name="Richards S."/>
            <person name="Weinstock G."/>
            <person name="Gibbs R.A."/>
            <person name="Liu Y."/>
            <person name="Worley K."/>
            <person name="Weinstock G."/>
            <person name="Elsik C.G."/>
            <person name="Reese J.T."/>
            <person name="Elhaik E."/>
            <person name="Landan G."/>
            <person name="Graur D."/>
            <person name="Arensburger P."/>
            <person name="Atkinson P."/>
            <person name="Beeman R.W."/>
            <person name="Beidler J."/>
            <person name="Brown S.J."/>
            <person name="Demuth J.P."/>
            <person name="Drury D.W."/>
            <person name="Du Y.Z."/>
            <person name="Fujiwara H."/>
            <person name="Lorenzen M."/>
            <person name="Maselli V."/>
            <person name="Osanai M."/>
            <person name="Park Y."/>
            <person name="Robertson H.M."/>
            <person name="Tu Z."/>
            <person name="Wang J.J."/>
            <person name="Wang S."/>
            <person name="Richards S."/>
            <person name="Song H."/>
            <person name="Zhang L."/>
            <person name="Sodergren E."/>
            <person name="Werner D."/>
            <person name="Stanke M."/>
            <person name="Morgenstern B."/>
            <person name="Solovyev V."/>
            <person name="Kosarev P."/>
            <person name="Brown G."/>
            <person name="Chen H.C."/>
            <person name="Ermolaeva O."/>
            <person name="Hlavina W."/>
            <person name="Kapustin Y."/>
            <person name="Kiryutin B."/>
            <person name="Kitts P."/>
            <person name="Maglott D."/>
            <person name="Pruitt K."/>
            <person name="Sapojnikov V."/>
            <person name="Souvorov A."/>
            <person name="Mackey A.J."/>
            <person name="Waterhouse R.M."/>
            <person name="Wyder S."/>
            <person name="Zdobnov E.M."/>
            <person name="Zdobnov E.M."/>
            <person name="Wyder S."/>
            <person name="Kriventseva E.V."/>
            <person name="Kadowaki T."/>
            <person name="Bork P."/>
            <person name="Aranda M."/>
            <person name="Bao R."/>
            <person name="Beermann A."/>
            <person name="Berns N."/>
            <person name="Bolognesi R."/>
            <person name="Bonneton F."/>
            <person name="Bopp D."/>
            <person name="Brown S.J."/>
            <person name="Bucher G."/>
            <person name="Butts T."/>
            <person name="Chaumot A."/>
            <person name="Denell R.E."/>
            <person name="Ferrier D.E."/>
            <person name="Friedrich M."/>
            <person name="Gordon C.M."/>
            <person name="Jindra M."/>
            <person name="Klingler M."/>
            <person name="Lan Q."/>
            <person name="Lattorff H.M."/>
            <person name="Laudet V."/>
            <person name="von Levetsow C."/>
            <person name="Liu Z."/>
            <person name="Lutz R."/>
            <person name="Lynch J.A."/>
            <person name="da Fonseca R.N."/>
            <person name="Posnien N."/>
            <person name="Reuter R."/>
            <person name="Roth S."/>
            <person name="Savard J."/>
            <person name="Schinko J.B."/>
            <person name="Schmitt C."/>
            <person name="Schoppmeier M."/>
            <person name="Schroder R."/>
            <person name="Shippy T.D."/>
            <person name="Simonnet F."/>
            <person name="Marques-Souza H."/>
            <person name="Tautz D."/>
            <person name="Tomoyasu Y."/>
            <person name="Trauner J."/>
            <person name="Van der Zee M."/>
            <person name="Vervoort M."/>
            <person name="Wittkopp N."/>
            <person name="Wimmer E.A."/>
            <person name="Yang X."/>
            <person name="Jones A.K."/>
            <person name="Sattelle D.B."/>
            <person name="Ebert P.R."/>
            <person name="Nelson D."/>
            <person name="Scott J.G."/>
            <person name="Beeman R.W."/>
            <person name="Muthukrishnan S."/>
            <person name="Kramer K.J."/>
            <person name="Arakane Y."/>
            <person name="Beeman R.W."/>
            <person name="Zhu Q."/>
            <person name="Hogenkamp D."/>
            <person name="Dixit R."/>
            <person name="Oppert B."/>
            <person name="Jiang H."/>
            <person name="Zou Z."/>
            <person name="Marshall J."/>
            <person name="Elpidina E."/>
            <person name="Vinokurov K."/>
            <person name="Oppert C."/>
            <person name="Zou Z."/>
            <person name="Evans J."/>
            <person name="Lu Z."/>
            <person name="Zhao P."/>
            <person name="Sumathipala N."/>
            <person name="Altincicek B."/>
            <person name="Vilcinskas A."/>
            <person name="Williams M."/>
            <person name="Hultmark D."/>
            <person name="Hetru C."/>
            <person name="Jiang H."/>
            <person name="Grimmelikhuijzen C.J."/>
            <person name="Hauser F."/>
            <person name="Cazzamali G."/>
            <person name="Williamson M."/>
            <person name="Park Y."/>
            <person name="Li B."/>
            <person name="Tanaka Y."/>
            <person name="Predel R."/>
            <person name="Neupert S."/>
            <person name="Schachtner J."/>
            <person name="Verleyen P."/>
            <person name="Raible F."/>
            <person name="Bork P."/>
            <person name="Friedrich M."/>
            <person name="Walden K.K."/>
            <person name="Robertson H.M."/>
            <person name="Angeli S."/>
            <person name="Foret S."/>
            <person name="Bucher G."/>
            <person name="Schuetz S."/>
            <person name="Maleszka R."/>
            <person name="Wimmer E.A."/>
            <person name="Beeman R.W."/>
            <person name="Lorenzen M."/>
            <person name="Tomoyasu Y."/>
            <person name="Miller S.C."/>
            <person name="Grossmann D."/>
            <person name="Bucher G."/>
        </authorList>
    </citation>
    <scope>NUCLEOTIDE SEQUENCE [LARGE SCALE GENOMIC DNA]</scope>
    <source>
        <strain evidence="6 7">Georgia GA2</strain>
    </source>
</reference>
<evidence type="ECO:0000256" key="1">
    <source>
        <dbReference type="ARBA" id="ARBA00004496"/>
    </source>
</evidence>
<gene>
    <name evidence="6" type="primary">AUGUSTUS-3.0.2_14242</name>
    <name evidence="6" type="ORF">TcasGA2_TC014242</name>
</gene>
<evidence type="ECO:0000256" key="4">
    <source>
        <dbReference type="SAM" id="MobiDB-lite"/>
    </source>
</evidence>
<dbReference type="STRING" id="7070.D6W787"/>
<keyword evidence="2" id="KW-0963">Cytoplasm</keyword>